<dbReference type="InterPro" id="IPR036554">
    <property type="entry name" value="GHMP_kinase_C_sf"/>
</dbReference>
<keyword evidence="4 9" id="KW-0808">Transferase</keyword>
<evidence type="ECO:0000256" key="8">
    <source>
        <dbReference type="ARBA" id="ARBA00032554"/>
    </source>
</evidence>
<feature type="binding site" evidence="9">
    <location>
        <begin position="97"/>
        <end position="107"/>
    </location>
    <ligand>
        <name>ATP</name>
        <dbReference type="ChEBI" id="CHEBI:30616"/>
    </ligand>
</feature>
<dbReference type="GO" id="GO:0019288">
    <property type="term" value="P:isopentenyl diphosphate biosynthetic process, methylerythritol 4-phosphate pathway"/>
    <property type="evidence" value="ECO:0007669"/>
    <property type="project" value="UniProtKB-UniRule"/>
</dbReference>
<evidence type="ECO:0000259" key="11">
    <source>
        <dbReference type="Pfam" id="PF08544"/>
    </source>
</evidence>
<feature type="active site" evidence="9">
    <location>
        <position position="139"/>
    </location>
</feature>
<dbReference type="Gene3D" id="3.30.70.890">
    <property type="entry name" value="GHMP kinase, C-terminal domain"/>
    <property type="match status" value="1"/>
</dbReference>
<comment type="similarity">
    <text evidence="1 9">Belongs to the GHMP kinase family. IspE subfamily.</text>
</comment>
<dbReference type="InterPro" id="IPR013750">
    <property type="entry name" value="GHMP_kinase_C_dom"/>
</dbReference>
<accession>A0A1M6BN91</accession>
<dbReference type="Pfam" id="PF08544">
    <property type="entry name" value="GHMP_kinases_C"/>
    <property type="match status" value="1"/>
</dbReference>
<dbReference type="Pfam" id="PF00288">
    <property type="entry name" value="GHMP_kinases_N"/>
    <property type="match status" value="1"/>
</dbReference>
<dbReference type="InterPro" id="IPR004424">
    <property type="entry name" value="IspE"/>
</dbReference>
<dbReference type="EC" id="2.7.1.148" evidence="2 9"/>
<dbReference type="Gene3D" id="3.30.230.10">
    <property type="match status" value="1"/>
</dbReference>
<keyword evidence="6 9" id="KW-0418">Kinase</keyword>
<dbReference type="SUPFAM" id="SSF54211">
    <property type="entry name" value="Ribosomal protein S5 domain 2-like"/>
    <property type="match status" value="1"/>
</dbReference>
<keyword evidence="9" id="KW-0414">Isoprene biosynthesis</keyword>
<dbReference type="SUPFAM" id="SSF55060">
    <property type="entry name" value="GHMP Kinase, C-terminal domain"/>
    <property type="match status" value="1"/>
</dbReference>
<dbReference type="HAMAP" id="MF_00061">
    <property type="entry name" value="IspE"/>
    <property type="match status" value="1"/>
</dbReference>
<dbReference type="PANTHER" id="PTHR43527">
    <property type="entry name" value="4-DIPHOSPHOCYTIDYL-2-C-METHYL-D-ERYTHRITOL KINASE, CHLOROPLASTIC"/>
    <property type="match status" value="1"/>
</dbReference>
<protein>
    <recommendedName>
        <fullName evidence="3 9">4-diphosphocytidyl-2-C-methyl-D-erythritol kinase</fullName>
        <shortName evidence="9">CMK</shortName>
        <ecNumber evidence="2 9">2.7.1.148</ecNumber>
    </recommendedName>
    <alternativeName>
        <fullName evidence="8 9">4-(cytidine-5'-diphospho)-2-C-methyl-D-erythritol kinase</fullName>
    </alternativeName>
</protein>
<evidence type="ECO:0000256" key="1">
    <source>
        <dbReference type="ARBA" id="ARBA00009684"/>
    </source>
</evidence>
<dbReference type="GO" id="GO:0005524">
    <property type="term" value="F:ATP binding"/>
    <property type="evidence" value="ECO:0007669"/>
    <property type="project" value="UniProtKB-UniRule"/>
</dbReference>
<evidence type="ECO:0000256" key="7">
    <source>
        <dbReference type="ARBA" id="ARBA00022840"/>
    </source>
</evidence>
<dbReference type="InterPro" id="IPR014721">
    <property type="entry name" value="Ribsml_uS5_D2-typ_fold_subgr"/>
</dbReference>
<dbReference type="AlphaFoldDB" id="A0A1M6BN91"/>
<dbReference type="Proteomes" id="UP000322917">
    <property type="component" value="Unassembled WGS sequence"/>
</dbReference>
<keyword evidence="7 9" id="KW-0067">ATP-binding</keyword>
<dbReference type="InterPro" id="IPR020568">
    <property type="entry name" value="Ribosomal_Su5_D2-typ_SF"/>
</dbReference>
<evidence type="ECO:0000313" key="13">
    <source>
        <dbReference type="Proteomes" id="UP000322917"/>
    </source>
</evidence>
<organism evidence="12 13">
    <name type="scientific">Propionispora hippei DSM 15287</name>
    <dbReference type="NCBI Taxonomy" id="1123003"/>
    <lineage>
        <taxon>Bacteria</taxon>
        <taxon>Bacillati</taxon>
        <taxon>Bacillota</taxon>
        <taxon>Negativicutes</taxon>
        <taxon>Selenomonadales</taxon>
        <taxon>Sporomusaceae</taxon>
        <taxon>Propionispora</taxon>
    </lineage>
</organism>
<evidence type="ECO:0000259" key="10">
    <source>
        <dbReference type="Pfam" id="PF00288"/>
    </source>
</evidence>
<keyword evidence="13" id="KW-1185">Reference proteome</keyword>
<name>A0A1M6BN91_9FIRM</name>
<feature type="domain" description="GHMP kinase N-terminal" evidence="10">
    <location>
        <begin position="69"/>
        <end position="147"/>
    </location>
</feature>
<proteinExistence type="inferred from homology"/>
<dbReference type="NCBIfam" id="TIGR00154">
    <property type="entry name" value="ispE"/>
    <property type="match status" value="1"/>
</dbReference>
<comment type="pathway">
    <text evidence="9">Isoprenoid biosynthesis; isopentenyl diphosphate biosynthesis via DXP pathway; isopentenyl diphosphate from 1-deoxy-D-xylulose 5-phosphate: step 3/6.</text>
</comment>
<dbReference type="GO" id="GO:0050515">
    <property type="term" value="F:4-(cytidine 5'-diphospho)-2-C-methyl-D-erythritol kinase activity"/>
    <property type="evidence" value="ECO:0007669"/>
    <property type="project" value="UniProtKB-UniRule"/>
</dbReference>
<dbReference type="EMBL" id="FQZD01000005">
    <property type="protein sequence ID" value="SHI50182.1"/>
    <property type="molecule type" value="Genomic_DNA"/>
</dbReference>
<keyword evidence="5 9" id="KW-0547">Nucleotide-binding</keyword>
<comment type="function">
    <text evidence="9">Catalyzes the phosphorylation of the position 2 hydroxy group of 4-diphosphocytidyl-2C-methyl-D-erythritol.</text>
</comment>
<dbReference type="NCBIfam" id="NF011202">
    <property type="entry name" value="PRK14608.1"/>
    <property type="match status" value="1"/>
</dbReference>
<dbReference type="PANTHER" id="PTHR43527:SF2">
    <property type="entry name" value="4-DIPHOSPHOCYTIDYL-2-C-METHYL-D-ERYTHRITOL KINASE, CHLOROPLASTIC"/>
    <property type="match status" value="1"/>
</dbReference>
<evidence type="ECO:0000256" key="9">
    <source>
        <dbReference type="HAMAP-Rule" id="MF_00061"/>
    </source>
</evidence>
<dbReference type="InterPro" id="IPR006204">
    <property type="entry name" value="GHMP_kinase_N_dom"/>
</dbReference>
<feature type="active site" evidence="9">
    <location>
        <position position="14"/>
    </location>
</feature>
<dbReference type="RefSeq" id="WP_149733357.1">
    <property type="nucleotide sequence ID" value="NZ_FQZD01000005.1"/>
</dbReference>
<dbReference type="GO" id="GO:0016114">
    <property type="term" value="P:terpenoid biosynthetic process"/>
    <property type="evidence" value="ECO:0007669"/>
    <property type="project" value="UniProtKB-UniRule"/>
</dbReference>
<dbReference type="PIRSF" id="PIRSF010376">
    <property type="entry name" value="IspE"/>
    <property type="match status" value="1"/>
</dbReference>
<gene>
    <name evidence="9" type="primary">ispE</name>
    <name evidence="12" type="ORF">SAMN02745170_00461</name>
</gene>
<sequence>MLSVESLQVEAYAKINITLDVLHKRADGYHEVSMIMQAIDLHDTVSLKKQNGDITVEANIPALACDDSNLAYRAARLVRESCHITEGVHIVLDKQIPLAAGLAGGSSNAAAVLKGMNQLWQLGLTQAELEALGASLGSDIPFCLRGGTMLATGRGEILTPLPAMPCCYVVLAKPGICVSTAQVYGRYRSAEQIVHPDTQGVIAGLERQDLPAVTQRLCNVLESVTVTEYPLIDELKQSMKRYGVMNSLMSGSGPTVFGLTPDQEQANYVADRLSSQFKDKVDIRVAKTLARVE</sequence>
<evidence type="ECO:0000256" key="6">
    <source>
        <dbReference type="ARBA" id="ARBA00022777"/>
    </source>
</evidence>
<comment type="catalytic activity">
    <reaction evidence="9">
        <text>4-CDP-2-C-methyl-D-erythritol + ATP = 4-CDP-2-C-methyl-D-erythritol 2-phosphate + ADP + H(+)</text>
        <dbReference type="Rhea" id="RHEA:18437"/>
        <dbReference type="ChEBI" id="CHEBI:15378"/>
        <dbReference type="ChEBI" id="CHEBI:30616"/>
        <dbReference type="ChEBI" id="CHEBI:57823"/>
        <dbReference type="ChEBI" id="CHEBI:57919"/>
        <dbReference type="ChEBI" id="CHEBI:456216"/>
        <dbReference type="EC" id="2.7.1.148"/>
    </reaction>
</comment>
<evidence type="ECO:0000313" key="12">
    <source>
        <dbReference type="EMBL" id="SHI50182.1"/>
    </source>
</evidence>
<evidence type="ECO:0000256" key="5">
    <source>
        <dbReference type="ARBA" id="ARBA00022741"/>
    </source>
</evidence>
<dbReference type="OrthoDB" id="9809438at2"/>
<evidence type="ECO:0000256" key="3">
    <source>
        <dbReference type="ARBA" id="ARBA00017473"/>
    </source>
</evidence>
<feature type="domain" description="GHMP kinase C-terminal" evidence="11">
    <location>
        <begin position="203"/>
        <end position="278"/>
    </location>
</feature>
<reference evidence="12 13" key="1">
    <citation type="submission" date="2016-11" db="EMBL/GenBank/DDBJ databases">
        <authorList>
            <person name="Varghese N."/>
            <person name="Submissions S."/>
        </authorList>
    </citation>
    <scope>NUCLEOTIDE SEQUENCE [LARGE SCALE GENOMIC DNA]</scope>
    <source>
        <strain evidence="12 13">DSM 15287</strain>
    </source>
</reference>
<dbReference type="UniPathway" id="UPA00056">
    <property type="reaction ID" value="UER00094"/>
</dbReference>
<evidence type="ECO:0000256" key="4">
    <source>
        <dbReference type="ARBA" id="ARBA00022679"/>
    </source>
</evidence>
<evidence type="ECO:0000256" key="2">
    <source>
        <dbReference type="ARBA" id="ARBA00012052"/>
    </source>
</evidence>